<accession>A0A0C2M9M9</accession>
<evidence type="ECO:0000313" key="2">
    <source>
        <dbReference type="Proteomes" id="UP000031668"/>
    </source>
</evidence>
<protein>
    <submittedName>
        <fullName evidence="1">Uncharacterized protein</fullName>
    </submittedName>
</protein>
<organism evidence="1 2">
    <name type="scientific">Thelohanellus kitauei</name>
    <name type="common">Myxosporean</name>
    <dbReference type="NCBI Taxonomy" id="669202"/>
    <lineage>
        <taxon>Eukaryota</taxon>
        <taxon>Metazoa</taxon>
        <taxon>Cnidaria</taxon>
        <taxon>Myxozoa</taxon>
        <taxon>Myxosporea</taxon>
        <taxon>Bivalvulida</taxon>
        <taxon>Platysporina</taxon>
        <taxon>Myxobolidae</taxon>
        <taxon>Thelohanellus</taxon>
    </lineage>
</organism>
<dbReference type="Proteomes" id="UP000031668">
    <property type="component" value="Unassembled WGS sequence"/>
</dbReference>
<dbReference type="EMBL" id="JWZT01004623">
    <property type="protein sequence ID" value="KII63690.1"/>
    <property type="molecule type" value="Genomic_DNA"/>
</dbReference>
<proteinExistence type="predicted"/>
<comment type="caution">
    <text evidence="1">The sequence shown here is derived from an EMBL/GenBank/DDBJ whole genome shotgun (WGS) entry which is preliminary data.</text>
</comment>
<sequence>MQSETTKQMMNSVNDMLKKESNFHHFTTITDINPNPLKISSIDNDYTTAIKCSNIKESTQSEMQASSMGIEIRLERKNNCISDQSYLPPYKQVVVSIYRSSNFQKM</sequence>
<name>A0A0C2M9M9_THEKT</name>
<keyword evidence="2" id="KW-1185">Reference proteome</keyword>
<evidence type="ECO:0000313" key="1">
    <source>
        <dbReference type="EMBL" id="KII63690.1"/>
    </source>
</evidence>
<gene>
    <name evidence="1" type="ORF">RF11_06227</name>
</gene>
<reference evidence="1 2" key="1">
    <citation type="journal article" date="2014" name="Genome Biol. Evol.">
        <title>The genome of the myxosporean Thelohanellus kitauei shows adaptations to nutrient acquisition within its fish host.</title>
        <authorList>
            <person name="Yang Y."/>
            <person name="Xiong J."/>
            <person name="Zhou Z."/>
            <person name="Huo F."/>
            <person name="Miao W."/>
            <person name="Ran C."/>
            <person name="Liu Y."/>
            <person name="Zhang J."/>
            <person name="Feng J."/>
            <person name="Wang M."/>
            <person name="Wang M."/>
            <person name="Wang L."/>
            <person name="Yao B."/>
        </authorList>
    </citation>
    <scope>NUCLEOTIDE SEQUENCE [LARGE SCALE GENOMIC DNA]</scope>
    <source>
        <strain evidence="1">Wuqing</strain>
    </source>
</reference>
<dbReference type="AlphaFoldDB" id="A0A0C2M9M9"/>